<keyword evidence="3" id="KW-1185">Reference proteome</keyword>
<dbReference type="AlphaFoldDB" id="A0A1M7ET13"/>
<gene>
    <name evidence="2" type="ORF">SAMN05444484_10364</name>
</gene>
<proteinExistence type="predicted"/>
<name>A0A1M7ET13_9FLAO</name>
<dbReference type="InterPro" id="IPR046621">
    <property type="entry name" value="DUF6734"/>
</dbReference>
<dbReference type="OrthoDB" id="771064at2"/>
<organism evidence="2 3">
    <name type="scientific">Flavobacterium chilense</name>
    <dbReference type="NCBI Taxonomy" id="946677"/>
    <lineage>
        <taxon>Bacteria</taxon>
        <taxon>Pseudomonadati</taxon>
        <taxon>Bacteroidota</taxon>
        <taxon>Flavobacteriia</taxon>
        <taxon>Flavobacteriales</taxon>
        <taxon>Flavobacteriaceae</taxon>
        <taxon>Flavobacterium</taxon>
    </lineage>
</organism>
<dbReference type="Proteomes" id="UP000184028">
    <property type="component" value="Unassembled WGS sequence"/>
</dbReference>
<dbReference type="Pfam" id="PF20508">
    <property type="entry name" value="DUF6734"/>
    <property type="match status" value="1"/>
</dbReference>
<sequence length="275" mass="32065">MKVVYSYWETGSGLKKPGNWFNSRFMLSSMVISVLNSYKHYGRVEMVTDSSSKLWIEKLDLPFESIKTDLDELDRYDKNSWALGKIKAYSIQNEPFIHVDLDVILYEALSDKLVSNELYVQNFEPFTTDPYNKTYLAYIDLLKNHGKNLPIGFCDTKHAFNLGIYGCNNLDFNRLFCDSVFTFIDNNEKHFKSCVPLDKLCVIWEQYFCAVIADKMGLSIGTIIDPYYESPTESGYTHLLINKYNEKVAENFSEHVKIIYPEYYESINKLLDFLE</sequence>
<protein>
    <recommendedName>
        <fullName evidence="1">DUF6734 domain-containing protein</fullName>
    </recommendedName>
</protein>
<dbReference type="STRING" id="946677.SAMN05444484_10364"/>
<dbReference type="RefSeq" id="WP_068842649.1">
    <property type="nucleotide sequence ID" value="NZ_FRBT01000003.1"/>
</dbReference>
<dbReference type="EMBL" id="FRBT01000003">
    <property type="protein sequence ID" value="SHL94901.1"/>
    <property type="molecule type" value="Genomic_DNA"/>
</dbReference>
<evidence type="ECO:0000313" key="2">
    <source>
        <dbReference type="EMBL" id="SHL94901.1"/>
    </source>
</evidence>
<evidence type="ECO:0000259" key="1">
    <source>
        <dbReference type="Pfam" id="PF20508"/>
    </source>
</evidence>
<reference evidence="3" key="1">
    <citation type="submission" date="2016-11" db="EMBL/GenBank/DDBJ databases">
        <authorList>
            <person name="Varghese N."/>
            <person name="Submissions S."/>
        </authorList>
    </citation>
    <scope>NUCLEOTIDE SEQUENCE [LARGE SCALE GENOMIC DNA]</scope>
    <source>
        <strain evidence="3">DSM 24724</strain>
    </source>
</reference>
<accession>A0A1M7ET13</accession>
<feature type="domain" description="DUF6734" evidence="1">
    <location>
        <begin position="1"/>
        <end position="269"/>
    </location>
</feature>
<evidence type="ECO:0000313" key="3">
    <source>
        <dbReference type="Proteomes" id="UP000184028"/>
    </source>
</evidence>